<keyword evidence="4" id="KW-0540">Nuclease</keyword>
<evidence type="ECO:0000256" key="6">
    <source>
        <dbReference type="ARBA" id="ARBA00022747"/>
    </source>
</evidence>
<organism evidence="12 13">
    <name type="scientific">Caproicibacter fermentans</name>
    <dbReference type="NCBI Taxonomy" id="2576756"/>
    <lineage>
        <taxon>Bacteria</taxon>
        <taxon>Bacillati</taxon>
        <taxon>Bacillota</taxon>
        <taxon>Clostridia</taxon>
        <taxon>Eubacteriales</taxon>
        <taxon>Acutalibacteraceae</taxon>
        <taxon>Caproicibacter</taxon>
    </lineage>
</organism>
<keyword evidence="8 12" id="KW-0378">Hydrolase</keyword>
<comment type="caution">
    <text evidence="12">The sequence shown here is derived from an EMBL/GenBank/DDBJ whole genome shotgun (WGS) entry which is preliminary data.</text>
</comment>
<proteinExistence type="inferred from homology"/>
<sequence length="702" mass="79586">MVYEEEKVFEEAVIKQLIECGWESKVLRYPTEEQLIKNWADILFNNNRHQDILNECPLTDGEMQQILEQITQLRTPVRLNDFINGRSVSIKRDNPDDKAHFGKEVSLKIYDRKEIAYGESRYQIVQQPQFKTGLRLNDRRGDLTLMINGMPVIHVELKKSGIPVSNAYHQIEKYAHEGVFTGLFSLVQVFVAMEPEETVYFANPGPDGTFNKAFYFHWADFDNEPINNWEEVVKRLLNIPMAHTLIGFYTIPDDKDDTLKVMRSYQYYAATGIADKVTNKDWSDTNILGGHIWHTTGSGKTLTSFKSAQLIASAHDAEKVIFLVDRKALGKQSFDDYNAFASVGEEIQDTADTDILVSKLKSDSPADTLIVTSIQKLSGVTRDAEGVKAADIDKIVAKRIVIIIDEAHRSTFGEMLSNIKNTFVHSILFGFTGTPIQDVNKKKDNTTASVFGDELHRYTLADGIRDKNVLGFDPYMVLTYSDDDLRQQVAFMKAKASSVEGVIGNKKKEAIYFKFMDPTQVKMVGEQHGKKYIKGIEDYVPKSQYDNEAHREAVLTDIIKHWPTLSRGGLFHAIFATCSIPEAVKYYRLLKTMAPELRITAVFDPNIDNEGGGSLEKEDGIVEILDDYEVVFGPSFTIPSYDEFREDVQLRLAHKKPYNRVSKDKCQRRNFFDPKRRSEMTHIAGYMSASHSTAGMSTGGTV</sequence>
<dbReference type="InterPro" id="IPR027417">
    <property type="entry name" value="P-loop_NTPase"/>
</dbReference>
<dbReference type="InterPro" id="IPR014001">
    <property type="entry name" value="Helicase_ATP-bd"/>
</dbReference>
<dbReference type="InterPro" id="IPR051268">
    <property type="entry name" value="Type-I_R_enzyme_R_subunit"/>
</dbReference>
<dbReference type="Gene3D" id="3.40.50.300">
    <property type="entry name" value="P-loop containing nucleotide triphosphate hydrolases"/>
    <property type="match status" value="2"/>
</dbReference>
<dbReference type="GO" id="GO:0003677">
    <property type="term" value="F:DNA binding"/>
    <property type="evidence" value="ECO:0007669"/>
    <property type="project" value="UniProtKB-KW"/>
</dbReference>
<dbReference type="Proteomes" id="UP000469440">
    <property type="component" value="Unassembled WGS sequence"/>
</dbReference>
<evidence type="ECO:0000259" key="11">
    <source>
        <dbReference type="SMART" id="SM00487"/>
    </source>
</evidence>
<evidence type="ECO:0000256" key="4">
    <source>
        <dbReference type="ARBA" id="ARBA00022722"/>
    </source>
</evidence>
<name>A0A6N8I1E7_9FIRM</name>
<dbReference type="Pfam" id="PF22679">
    <property type="entry name" value="T1R_D3-like"/>
    <property type="match status" value="1"/>
</dbReference>
<dbReference type="Gene3D" id="3.90.1570.50">
    <property type="match status" value="1"/>
</dbReference>
<evidence type="ECO:0000256" key="3">
    <source>
        <dbReference type="ARBA" id="ARBA00012654"/>
    </source>
</evidence>
<dbReference type="RefSeq" id="WP_156990728.1">
    <property type="nucleotide sequence ID" value="NZ_VWXL01000060.1"/>
</dbReference>
<keyword evidence="6" id="KW-0680">Restriction system</keyword>
<keyword evidence="7" id="KW-0255">Endonuclease</keyword>
<evidence type="ECO:0000256" key="7">
    <source>
        <dbReference type="ARBA" id="ARBA00022759"/>
    </source>
</evidence>
<dbReference type="SMART" id="SM00487">
    <property type="entry name" value="DEXDc"/>
    <property type="match status" value="1"/>
</dbReference>
<dbReference type="EC" id="3.1.21.3" evidence="3"/>
<dbReference type="CDD" id="cd22332">
    <property type="entry name" value="HsdR_N"/>
    <property type="match status" value="1"/>
</dbReference>
<keyword evidence="10" id="KW-0238">DNA-binding</keyword>
<dbReference type="InterPro" id="IPR007409">
    <property type="entry name" value="Restrct_endonuc_type1_HsdR_N"/>
</dbReference>
<protein>
    <recommendedName>
        <fullName evidence="3">type I site-specific deoxyribonuclease</fullName>
        <ecNumber evidence="3">3.1.21.3</ecNumber>
    </recommendedName>
</protein>
<dbReference type="OrthoDB" id="9758243at2"/>
<dbReference type="Pfam" id="PF18766">
    <property type="entry name" value="SWI2_SNF2"/>
    <property type="match status" value="1"/>
</dbReference>
<dbReference type="PANTHER" id="PTHR30195">
    <property type="entry name" value="TYPE I SITE-SPECIFIC DEOXYRIBONUCLEASE PROTEIN SUBUNIT M AND R"/>
    <property type="match status" value="1"/>
</dbReference>
<evidence type="ECO:0000313" key="13">
    <source>
        <dbReference type="Proteomes" id="UP000469440"/>
    </source>
</evidence>
<evidence type="ECO:0000256" key="10">
    <source>
        <dbReference type="ARBA" id="ARBA00023125"/>
    </source>
</evidence>
<dbReference type="PANTHER" id="PTHR30195:SF16">
    <property type="entry name" value="TYPE I RESTRICTION ENZYME ENDONUCLEASE SUBUNIT"/>
    <property type="match status" value="1"/>
</dbReference>
<evidence type="ECO:0000256" key="2">
    <source>
        <dbReference type="ARBA" id="ARBA00008598"/>
    </source>
</evidence>
<evidence type="ECO:0000256" key="9">
    <source>
        <dbReference type="ARBA" id="ARBA00022840"/>
    </source>
</evidence>
<dbReference type="GO" id="GO:0009307">
    <property type="term" value="P:DNA restriction-modification system"/>
    <property type="evidence" value="ECO:0007669"/>
    <property type="project" value="UniProtKB-KW"/>
</dbReference>
<accession>A0A6N8I1E7</accession>
<dbReference type="AlphaFoldDB" id="A0A6N8I1E7"/>
<keyword evidence="13" id="KW-1185">Reference proteome</keyword>
<dbReference type="Pfam" id="PF04313">
    <property type="entry name" value="HSDR_N"/>
    <property type="match status" value="1"/>
</dbReference>
<evidence type="ECO:0000313" key="12">
    <source>
        <dbReference type="EMBL" id="MVB11570.1"/>
    </source>
</evidence>
<dbReference type="EMBL" id="VWXL01000060">
    <property type="protein sequence ID" value="MVB11570.1"/>
    <property type="molecule type" value="Genomic_DNA"/>
</dbReference>
<dbReference type="InterPro" id="IPR040980">
    <property type="entry name" value="SWI2_SNF2"/>
</dbReference>
<evidence type="ECO:0000256" key="1">
    <source>
        <dbReference type="ARBA" id="ARBA00000851"/>
    </source>
</evidence>
<dbReference type="GO" id="GO:0009035">
    <property type="term" value="F:type I site-specific deoxyribonuclease activity"/>
    <property type="evidence" value="ECO:0007669"/>
    <property type="project" value="UniProtKB-EC"/>
</dbReference>
<evidence type="ECO:0000256" key="8">
    <source>
        <dbReference type="ARBA" id="ARBA00022801"/>
    </source>
</evidence>
<dbReference type="InterPro" id="IPR055180">
    <property type="entry name" value="HsdR_RecA-like_helicase_dom_2"/>
</dbReference>
<reference evidence="12 13" key="1">
    <citation type="submission" date="2019-09" db="EMBL/GenBank/DDBJ databases">
        <title>Genome sequence of Clostridium sp. EA1.</title>
        <authorList>
            <person name="Poehlein A."/>
            <person name="Bengelsdorf F.R."/>
            <person name="Daniel R."/>
        </authorList>
    </citation>
    <scope>NUCLEOTIDE SEQUENCE [LARGE SCALE GENOMIC DNA]</scope>
    <source>
        <strain evidence="12 13">EA1</strain>
    </source>
</reference>
<comment type="similarity">
    <text evidence="2">Belongs to the HsdR family.</text>
</comment>
<feature type="domain" description="Helicase ATP-binding" evidence="11">
    <location>
        <begin position="258"/>
        <end position="461"/>
    </location>
</feature>
<keyword evidence="9" id="KW-0067">ATP-binding</keyword>
<keyword evidence="5" id="KW-0547">Nucleotide-binding</keyword>
<dbReference type="GO" id="GO:0005524">
    <property type="term" value="F:ATP binding"/>
    <property type="evidence" value="ECO:0007669"/>
    <property type="project" value="UniProtKB-KW"/>
</dbReference>
<gene>
    <name evidence="12" type="primary">hsdR</name>
    <name evidence="12" type="ORF">CAFE_22900</name>
</gene>
<comment type="catalytic activity">
    <reaction evidence="1">
        <text>Endonucleolytic cleavage of DNA to give random double-stranded fragments with terminal 5'-phosphates, ATP is simultaneously hydrolyzed.</text>
        <dbReference type="EC" id="3.1.21.3"/>
    </reaction>
</comment>
<evidence type="ECO:0000256" key="5">
    <source>
        <dbReference type="ARBA" id="ARBA00022741"/>
    </source>
</evidence>
<dbReference type="SUPFAM" id="SSF52540">
    <property type="entry name" value="P-loop containing nucleoside triphosphate hydrolases"/>
    <property type="match status" value="1"/>
</dbReference>